<keyword evidence="1" id="KW-1133">Transmembrane helix</keyword>
<sequence length="60" mass="6786">MTKRRITWMVLSGALMTAFFLVACMTTTMDAAGHIHASYFWMAGFIIFAIVHVYCTCMSK</sequence>
<gene>
    <name evidence="2" type="ORF">GRO01_07890</name>
</gene>
<evidence type="ECO:0008006" key="4">
    <source>
        <dbReference type="Google" id="ProtNLM"/>
    </source>
</evidence>
<evidence type="ECO:0000313" key="2">
    <source>
        <dbReference type="EMBL" id="GEB03213.1"/>
    </source>
</evidence>
<dbReference type="PROSITE" id="PS51257">
    <property type="entry name" value="PROKAR_LIPOPROTEIN"/>
    <property type="match status" value="1"/>
</dbReference>
<feature type="transmembrane region" description="Helical" evidence="1">
    <location>
        <begin position="36"/>
        <end position="55"/>
    </location>
</feature>
<evidence type="ECO:0000256" key="1">
    <source>
        <dbReference type="SAM" id="Phobius"/>
    </source>
</evidence>
<dbReference type="RefSeq" id="WP_062509130.1">
    <property type="nucleotide sequence ID" value="NZ_BAQZ01000018.1"/>
</dbReference>
<proteinExistence type="predicted"/>
<keyword evidence="3" id="KW-1185">Reference proteome</keyword>
<reference evidence="2 3" key="1">
    <citation type="submission" date="2019-06" db="EMBL/GenBank/DDBJ databases">
        <title>Whole genome shotgun sequence of Gluconobacter roseus NBRC 3990.</title>
        <authorList>
            <person name="Hosoyama A."/>
            <person name="Uohara A."/>
            <person name="Ohji S."/>
            <person name="Ichikawa N."/>
        </authorList>
    </citation>
    <scope>NUCLEOTIDE SEQUENCE [LARGE SCALE GENOMIC DNA]</scope>
    <source>
        <strain evidence="2 3">NBRC 3990</strain>
    </source>
</reference>
<comment type="caution">
    <text evidence="2">The sequence shown here is derived from an EMBL/GenBank/DDBJ whole genome shotgun (WGS) entry which is preliminary data.</text>
</comment>
<keyword evidence="1" id="KW-0472">Membrane</keyword>
<protein>
    <recommendedName>
        <fullName evidence="4">Lipoprotein</fullName>
    </recommendedName>
</protein>
<evidence type="ECO:0000313" key="3">
    <source>
        <dbReference type="Proteomes" id="UP000320772"/>
    </source>
</evidence>
<organism evidence="2 3">
    <name type="scientific">Gluconobacter roseus NBRC 3990</name>
    <dbReference type="NCBI Taxonomy" id="1307950"/>
    <lineage>
        <taxon>Bacteria</taxon>
        <taxon>Pseudomonadati</taxon>
        <taxon>Pseudomonadota</taxon>
        <taxon>Alphaproteobacteria</taxon>
        <taxon>Acetobacterales</taxon>
        <taxon>Acetobacteraceae</taxon>
        <taxon>Gluconobacter</taxon>
    </lineage>
</organism>
<dbReference type="Proteomes" id="UP000320772">
    <property type="component" value="Unassembled WGS sequence"/>
</dbReference>
<accession>A0A4Y3M3L2</accession>
<dbReference type="AlphaFoldDB" id="A0A4Y3M3L2"/>
<dbReference type="EMBL" id="BJLY01000001">
    <property type="protein sequence ID" value="GEB03213.1"/>
    <property type="molecule type" value="Genomic_DNA"/>
</dbReference>
<name>A0A4Y3M3L2_9PROT</name>
<keyword evidence="1" id="KW-0812">Transmembrane</keyword>
<dbReference type="STRING" id="586239.AD943_06480"/>